<evidence type="ECO:0000256" key="11">
    <source>
        <dbReference type="ARBA" id="ARBA00023306"/>
    </source>
</evidence>
<keyword evidence="10 12" id="KW-0472">Membrane</keyword>
<dbReference type="Gene3D" id="3.30.70.3040">
    <property type="match status" value="1"/>
</dbReference>
<dbReference type="AlphaFoldDB" id="A0A0W0V2W4"/>
<dbReference type="PATRIC" id="fig|454.4.peg.2967"/>
<evidence type="ECO:0000259" key="15">
    <source>
        <dbReference type="Pfam" id="PF18075"/>
    </source>
</evidence>
<dbReference type="GO" id="GO:0051301">
    <property type="term" value="P:cell division"/>
    <property type="evidence" value="ECO:0007669"/>
    <property type="project" value="UniProtKB-KW"/>
</dbReference>
<dbReference type="InterPro" id="IPR040690">
    <property type="entry name" value="FtsX_ECD"/>
</dbReference>
<sequence length="309" mass="34358">MLNTLRSLFSCHCKAASHSLSQLCQKPFSTFMTVFIIAVAITLPTLFGVFIDNMGRLTQSWQRNGNISLYLKTTLSEAEQQAVLTRVQNMPGVGQATLKSADKGLQELSRQEGMQDIIRYLPANPLPAVVEVVPALAVHSPAQIEKLYLQLKVEPGIELAKLDLQWINRLYALLDLVADVANAFILMLSLAVILIIGNTLRLSLYHQREEIQVLKLIGATDPFILRPFLYAGIWYGLGGAVIAVLLVNIFILSLGIAVNAFIGTYQMSYPFYGMSIRQILFVVIFASILGWFGARLSVKRQLTLIEPYK</sequence>
<keyword evidence="11 12" id="KW-0131">Cell cycle</keyword>
<evidence type="ECO:0000256" key="8">
    <source>
        <dbReference type="ARBA" id="ARBA00022692"/>
    </source>
</evidence>
<evidence type="ECO:0000256" key="5">
    <source>
        <dbReference type="ARBA" id="ARBA00022475"/>
    </source>
</evidence>
<evidence type="ECO:0000313" key="16">
    <source>
        <dbReference type="EMBL" id="KTD14475.1"/>
    </source>
</evidence>
<keyword evidence="6 12" id="KW-0997">Cell inner membrane</keyword>
<evidence type="ECO:0000256" key="13">
    <source>
        <dbReference type="SAM" id="Phobius"/>
    </source>
</evidence>
<name>A0A0W0V2W4_9GAMM</name>
<comment type="similarity">
    <text evidence="2 12">Belongs to the ABC-4 integral membrane protein family. FtsX subfamily.</text>
</comment>
<dbReference type="PANTHER" id="PTHR47755">
    <property type="entry name" value="CELL DIVISION PROTEIN FTSX"/>
    <property type="match status" value="1"/>
</dbReference>
<proteinExistence type="inferred from homology"/>
<reference evidence="16 17" key="1">
    <citation type="submission" date="2015-11" db="EMBL/GenBank/DDBJ databases">
        <title>Genomic analysis of 38 Legionella species identifies large and diverse effector repertoires.</title>
        <authorList>
            <person name="Burstein D."/>
            <person name="Amaro F."/>
            <person name="Zusman T."/>
            <person name="Lifshitz Z."/>
            <person name="Cohen O."/>
            <person name="Gilbert J.A."/>
            <person name="Pupko T."/>
            <person name="Shuman H.A."/>
            <person name="Segal G."/>
        </authorList>
    </citation>
    <scope>NUCLEOTIDE SEQUENCE [LARGE SCALE GENOMIC DNA]</scope>
    <source>
        <strain evidence="16 17">Bercovier 4</strain>
    </source>
</reference>
<evidence type="ECO:0000256" key="1">
    <source>
        <dbReference type="ARBA" id="ARBA00004429"/>
    </source>
</evidence>
<dbReference type="Proteomes" id="UP000054761">
    <property type="component" value="Unassembled WGS sequence"/>
</dbReference>
<keyword evidence="17" id="KW-1185">Reference proteome</keyword>
<dbReference type="PIRSF" id="PIRSF003097">
    <property type="entry name" value="FtsX"/>
    <property type="match status" value="1"/>
</dbReference>
<keyword evidence="5 12" id="KW-1003">Cell membrane</keyword>
<dbReference type="Pfam" id="PF02687">
    <property type="entry name" value="FtsX"/>
    <property type="match status" value="1"/>
</dbReference>
<comment type="subunit">
    <text evidence="3">Forms a membrane-associated complex with FtsE.</text>
</comment>
<evidence type="ECO:0000256" key="10">
    <source>
        <dbReference type="ARBA" id="ARBA00023136"/>
    </source>
</evidence>
<dbReference type="NCBIfam" id="TIGR00439">
    <property type="entry name" value="FtsX_Gneg"/>
    <property type="match status" value="1"/>
</dbReference>
<gene>
    <name evidence="16" type="primary">ftsX</name>
    <name evidence="16" type="ORF">Lisr_2703</name>
</gene>
<dbReference type="GO" id="GO:0005886">
    <property type="term" value="C:plasma membrane"/>
    <property type="evidence" value="ECO:0007669"/>
    <property type="project" value="UniProtKB-SubCell"/>
</dbReference>
<feature type="transmembrane region" description="Helical" evidence="13">
    <location>
        <begin position="274"/>
        <end position="294"/>
    </location>
</feature>
<evidence type="ECO:0000256" key="2">
    <source>
        <dbReference type="ARBA" id="ARBA00007379"/>
    </source>
</evidence>
<dbReference type="InterPro" id="IPR004513">
    <property type="entry name" value="FtsX"/>
</dbReference>
<evidence type="ECO:0000256" key="4">
    <source>
        <dbReference type="ARBA" id="ARBA00021907"/>
    </source>
</evidence>
<dbReference type="InterPro" id="IPR047590">
    <property type="entry name" value="FtsX_proteobact-type"/>
</dbReference>
<dbReference type="OrthoDB" id="9813411at2"/>
<feature type="transmembrane region" description="Helical" evidence="13">
    <location>
        <begin position="170"/>
        <end position="196"/>
    </location>
</feature>
<feature type="transmembrane region" description="Helical" evidence="13">
    <location>
        <begin position="28"/>
        <end position="51"/>
    </location>
</feature>
<feature type="transmembrane region" description="Helical" evidence="13">
    <location>
        <begin position="233"/>
        <end position="262"/>
    </location>
</feature>
<dbReference type="InterPro" id="IPR003838">
    <property type="entry name" value="ABC3_permease_C"/>
</dbReference>
<keyword evidence="9 13" id="KW-1133">Transmembrane helix</keyword>
<evidence type="ECO:0000256" key="9">
    <source>
        <dbReference type="ARBA" id="ARBA00022989"/>
    </source>
</evidence>
<dbReference type="GO" id="GO:0032153">
    <property type="term" value="C:cell division site"/>
    <property type="evidence" value="ECO:0007669"/>
    <property type="project" value="TreeGrafter"/>
</dbReference>
<evidence type="ECO:0000256" key="12">
    <source>
        <dbReference type="PIRNR" id="PIRNR003097"/>
    </source>
</evidence>
<keyword evidence="8 13" id="KW-0812">Transmembrane</keyword>
<evidence type="ECO:0000259" key="14">
    <source>
        <dbReference type="Pfam" id="PF02687"/>
    </source>
</evidence>
<comment type="function">
    <text evidence="12">Part of the ABC transporter FtsEX involved in cellular division.</text>
</comment>
<evidence type="ECO:0000256" key="6">
    <source>
        <dbReference type="ARBA" id="ARBA00022519"/>
    </source>
</evidence>
<evidence type="ECO:0000313" key="17">
    <source>
        <dbReference type="Proteomes" id="UP000054761"/>
    </source>
</evidence>
<feature type="domain" description="FtsX extracellular" evidence="15">
    <location>
        <begin position="67"/>
        <end position="158"/>
    </location>
</feature>
<evidence type="ECO:0000256" key="7">
    <source>
        <dbReference type="ARBA" id="ARBA00022618"/>
    </source>
</evidence>
<dbReference type="PANTHER" id="PTHR47755:SF1">
    <property type="entry name" value="CELL DIVISION PROTEIN FTSX"/>
    <property type="match status" value="1"/>
</dbReference>
<dbReference type="Pfam" id="PF18075">
    <property type="entry name" value="FtsX_ECD"/>
    <property type="match status" value="1"/>
</dbReference>
<protein>
    <recommendedName>
        <fullName evidence="4 12">Cell division protein FtsX</fullName>
    </recommendedName>
</protein>
<comment type="caution">
    <text evidence="16">The sequence shown here is derived from an EMBL/GenBank/DDBJ whole genome shotgun (WGS) entry which is preliminary data.</text>
</comment>
<accession>A0A0W0V2W4</accession>
<evidence type="ECO:0000256" key="3">
    <source>
        <dbReference type="ARBA" id="ARBA00011160"/>
    </source>
</evidence>
<dbReference type="EMBL" id="LNYH01000149">
    <property type="protein sequence ID" value="KTD14475.1"/>
    <property type="molecule type" value="Genomic_DNA"/>
</dbReference>
<feature type="domain" description="ABC3 transporter permease C-terminal" evidence="14">
    <location>
        <begin position="183"/>
        <end position="298"/>
    </location>
</feature>
<organism evidence="16 17">
    <name type="scientific">Legionella israelensis</name>
    <dbReference type="NCBI Taxonomy" id="454"/>
    <lineage>
        <taxon>Bacteria</taxon>
        <taxon>Pseudomonadati</taxon>
        <taxon>Pseudomonadota</taxon>
        <taxon>Gammaproteobacteria</taxon>
        <taxon>Legionellales</taxon>
        <taxon>Legionellaceae</taxon>
        <taxon>Legionella</taxon>
    </lineage>
</organism>
<dbReference type="RefSeq" id="WP_058502968.1">
    <property type="nucleotide sequence ID" value="NZ_CAAAJA010000009.1"/>
</dbReference>
<dbReference type="STRING" id="454.Lisr_2703"/>
<comment type="subcellular location">
    <subcellularLocation>
        <location evidence="1">Cell inner membrane</location>
        <topology evidence="1">Multi-pass membrane protein</topology>
    </subcellularLocation>
</comment>
<keyword evidence="7 12" id="KW-0132">Cell division</keyword>